<gene>
    <name evidence="3" type="ORF">ENY07_01210</name>
</gene>
<organism evidence="3">
    <name type="scientific">Acidicaldus sp</name>
    <dbReference type="NCBI Taxonomy" id="1872105"/>
    <lineage>
        <taxon>Bacteria</taxon>
        <taxon>Pseudomonadati</taxon>
        <taxon>Pseudomonadota</taxon>
        <taxon>Alphaproteobacteria</taxon>
        <taxon>Acetobacterales</taxon>
        <taxon>Acetobacteraceae</taxon>
        <taxon>Acidicaldus</taxon>
    </lineage>
</organism>
<comment type="caution">
    <text evidence="3">The sequence shown here is derived from an EMBL/GenBank/DDBJ whole genome shotgun (WGS) entry which is preliminary data.</text>
</comment>
<evidence type="ECO:0000313" key="3">
    <source>
        <dbReference type="EMBL" id="HGC41830.1"/>
    </source>
</evidence>
<evidence type="ECO:0000256" key="2">
    <source>
        <dbReference type="ARBA" id="ARBA00023002"/>
    </source>
</evidence>
<name>A0A8J4HA58_9PROT</name>
<reference evidence="3" key="1">
    <citation type="journal article" date="2020" name="mSystems">
        <title>Genome- and Community-Level Interaction Insights into Carbon Utilization and Element Cycling Functions of Hydrothermarchaeota in Hydrothermal Sediment.</title>
        <authorList>
            <person name="Zhou Z."/>
            <person name="Liu Y."/>
            <person name="Xu W."/>
            <person name="Pan J."/>
            <person name="Luo Z.H."/>
            <person name="Li M."/>
        </authorList>
    </citation>
    <scope>NUCLEOTIDE SEQUENCE</scope>
    <source>
        <strain evidence="3">SpSt-997</strain>
    </source>
</reference>
<dbReference type="CDD" id="cd00667">
    <property type="entry name" value="ring_hydroxylating_dioxygenases_beta"/>
    <property type="match status" value="1"/>
</dbReference>
<dbReference type="SUPFAM" id="SSF54427">
    <property type="entry name" value="NTF2-like"/>
    <property type="match status" value="1"/>
</dbReference>
<dbReference type="AlphaFoldDB" id="A0A8J4HA58"/>
<sequence length="156" mass="17866">MAMDIYRLISQTQAEYARCIDDGRLEDWPGFFEPNCLYRITTADNYQQGYEASIIHADSRGMLQDRVSALRDANIYEQHRYRHILGAPAILSEDRAEARCETPFMVARIMHDGATDLFATGRYLDRYRLADGRASLVERIVVCDSSRIDTLLALPL</sequence>
<accession>A0A8J4HA58</accession>
<dbReference type="EMBL" id="DTQM01000021">
    <property type="protein sequence ID" value="HGC41830.1"/>
    <property type="molecule type" value="Genomic_DNA"/>
</dbReference>
<dbReference type="InterPro" id="IPR000391">
    <property type="entry name" value="Rng_hydr_dOase-bsu"/>
</dbReference>
<protein>
    <submittedName>
        <fullName evidence="3">Terephthalate 1,2-dioxygenase</fullName>
    </submittedName>
</protein>
<evidence type="ECO:0000256" key="1">
    <source>
        <dbReference type="ARBA" id="ARBA00009570"/>
    </source>
</evidence>
<dbReference type="InterPro" id="IPR032710">
    <property type="entry name" value="NTF2-like_dom_sf"/>
</dbReference>
<dbReference type="Gene3D" id="3.10.450.50">
    <property type="match status" value="1"/>
</dbReference>
<proteinExistence type="inferred from homology"/>
<dbReference type="GO" id="GO:0016491">
    <property type="term" value="F:oxidoreductase activity"/>
    <property type="evidence" value="ECO:0007669"/>
    <property type="project" value="UniProtKB-KW"/>
</dbReference>
<comment type="similarity">
    <text evidence="1">Belongs to the bacterial ring-hydroxylating dioxygenase beta subunit family.</text>
</comment>
<dbReference type="Pfam" id="PF00866">
    <property type="entry name" value="Ring_hydroxyl_B"/>
    <property type="match status" value="1"/>
</dbReference>
<keyword evidence="2" id="KW-0560">Oxidoreductase</keyword>